<feature type="domain" description="RNA polymerase sigma-70 region 2" evidence="6">
    <location>
        <begin position="32"/>
        <end position="100"/>
    </location>
</feature>
<dbReference type="RefSeq" id="WP_145050155.1">
    <property type="nucleotide sequence ID" value="NZ_CP036433.1"/>
</dbReference>
<dbReference type="GO" id="GO:0006352">
    <property type="term" value="P:DNA-templated transcription initiation"/>
    <property type="evidence" value="ECO:0007669"/>
    <property type="project" value="InterPro"/>
</dbReference>
<dbReference type="InterPro" id="IPR007627">
    <property type="entry name" value="RNA_pol_sigma70_r2"/>
</dbReference>
<name>A0A518DNI2_9BACT</name>
<dbReference type="GO" id="GO:0003677">
    <property type="term" value="F:DNA binding"/>
    <property type="evidence" value="ECO:0007669"/>
    <property type="project" value="UniProtKB-KW"/>
</dbReference>
<dbReference type="Proteomes" id="UP000317648">
    <property type="component" value="Chromosome"/>
</dbReference>
<sequence>MADQNDSFSQGTSLSLLQRAQANDQDAWERIVRLYGPLVYRWCQQAGVPASDLPDLFQDTFRAVAAGLLKFQPQRKGSFRAWLRTIARSKTANFFHQQNRQPQAQGGSEARQLMNAAADPAAEDPQAACFPDDSATEIEADRQLLVRRAMECIRPEFSARTWQAFEMVALEGRPVSDAAAAVAMSEQAVRQANYRVRRRMRQELEGLFEV</sequence>
<dbReference type="Gene3D" id="1.10.1740.10">
    <property type="match status" value="1"/>
</dbReference>
<evidence type="ECO:0000256" key="5">
    <source>
        <dbReference type="ARBA" id="ARBA00023163"/>
    </source>
</evidence>
<dbReference type="Pfam" id="PF04542">
    <property type="entry name" value="Sigma70_r2"/>
    <property type="match status" value="1"/>
</dbReference>
<dbReference type="PANTHER" id="PTHR43133">
    <property type="entry name" value="RNA POLYMERASE ECF-TYPE SIGMA FACTO"/>
    <property type="match status" value="1"/>
</dbReference>
<dbReference type="SUPFAM" id="SSF88946">
    <property type="entry name" value="Sigma2 domain of RNA polymerase sigma factors"/>
    <property type="match status" value="1"/>
</dbReference>
<accession>A0A518DNI2</accession>
<evidence type="ECO:0000259" key="6">
    <source>
        <dbReference type="Pfam" id="PF04542"/>
    </source>
</evidence>
<dbReference type="InterPro" id="IPR013325">
    <property type="entry name" value="RNA_pol_sigma_r2"/>
</dbReference>
<comment type="similarity">
    <text evidence="1">Belongs to the sigma-70 factor family. ECF subfamily.</text>
</comment>
<keyword evidence="8" id="KW-1185">Reference proteome</keyword>
<keyword evidence="3" id="KW-0731">Sigma factor</keyword>
<dbReference type="SUPFAM" id="SSF88659">
    <property type="entry name" value="Sigma3 and sigma4 domains of RNA polymerase sigma factors"/>
    <property type="match status" value="1"/>
</dbReference>
<evidence type="ECO:0000256" key="2">
    <source>
        <dbReference type="ARBA" id="ARBA00023015"/>
    </source>
</evidence>
<keyword evidence="4" id="KW-0238">DNA-binding</keyword>
<dbReference type="GO" id="GO:0016987">
    <property type="term" value="F:sigma factor activity"/>
    <property type="evidence" value="ECO:0007669"/>
    <property type="project" value="UniProtKB-KW"/>
</dbReference>
<dbReference type="PANTHER" id="PTHR43133:SF8">
    <property type="entry name" value="RNA POLYMERASE SIGMA FACTOR HI_1459-RELATED"/>
    <property type="match status" value="1"/>
</dbReference>
<evidence type="ECO:0000313" key="8">
    <source>
        <dbReference type="Proteomes" id="UP000317648"/>
    </source>
</evidence>
<evidence type="ECO:0000256" key="3">
    <source>
        <dbReference type="ARBA" id="ARBA00023082"/>
    </source>
</evidence>
<dbReference type="InterPro" id="IPR014284">
    <property type="entry name" value="RNA_pol_sigma-70_dom"/>
</dbReference>
<evidence type="ECO:0000256" key="1">
    <source>
        <dbReference type="ARBA" id="ARBA00010641"/>
    </source>
</evidence>
<keyword evidence="2" id="KW-0805">Transcription regulation</keyword>
<keyword evidence="5" id="KW-0804">Transcription</keyword>
<protein>
    <submittedName>
        <fullName evidence="7">ECF RNA polymerase sigma factor SigE</fullName>
    </submittedName>
</protein>
<dbReference type="InterPro" id="IPR039425">
    <property type="entry name" value="RNA_pol_sigma-70-like"/>
</dbReference>
<gene>
    <name evidence="7" type="primary">sigE_2</name>
    <name evidence="7" type="ORF">Pla8534_11720</name>
</gene>
<dbReference type="AlphaFoldDB" id="A0A518DNI2"/>
<dbReference type="InterPro" id="IPR036388">
    <property type="entry name" value="WH-like_DNA-bd_sf"/>
</dbReference>
<reference evidence="7 8" key="1">
    <citation type="submission" date="2019-02" db="EMBL/GenBank/DDBJ databases">
        <title>Deep-cultivation of Planctomycetes and their phenomic and genomic characterization uncovers novel biology.</title>
        <authorList>
            <person name="Wiegand S."/>
            <person name="Jogler M."/>
            <person name="Boedeker C."/>
            <person name="Pinto D."/>
            <person name="Vollmers J."/>
            <person name="Rivas-Marin E."/>
            <person name="Kohn T."/>
            <person name="Peeters S.H."/>
            <person name="Heuer A."/>
            <person name="Rast P."/>
            <person name="Oberbeckmann S."/>
            <person name="Bunk B."/>
            <person name="Jeske O."/>
            <person name="Meyerdierks A."/>
            <person name="Storesund J.E."/>
            <person name="Kallscheuer N."/>
            <person name="Luecker S."/>
            <person name="Lage O.M."/>
            <person name="Pohl T."/>
            <person name="Merkel B.J."/>
            <person name="Hornburger P."/>
            <person name="Mueller R.-W."/>
            <person name="Bruemmer F."/>
            <person name="Labrenz M."/>
            <person name="Spormann A.M."/>
            <person name="Op den Camp H."/>
            <person name="Overmann J."/>
            <person name="Amann R."/>
            <person name="Jetten M.S.M."/>
            <person name="Mascher T."/>
            <person name="Medema M.H."/>
            <person name="Devos D.P."/>
            <person name="Kaster A.-K."/>
            <person name="Ovreas L."/>
            <person name="Rohde M."/>
            <person name="Galperin M.Y."/>
            <person name="Jogler C."/>
        </authorList>
    </citation>
    <scope>NUCLEOTIDE SEQUENCE [LARGE SCALE GENOMIC DNA]</scope>
    <source>
        <strain evidence="7 8">Pla85_3_4</strain>
    </source>
</reference>
<evidence type="ECO:0000313" key="7">
    <source>
        <dbReference type="EMBL" id="QDU93392.1"/>
    </source>
</evidence>
<organism evidence="7 8">
    <name type="scientific">Lignipirellula cremea</name>
    <dbReference type="NCBI Taxonomy" id="2528010"/>
    <lineage>
        <taxon>Bacteria</taxon>
        <taxon>Pseudomonadati</taxon>
        <taxon>Planctomycetota</taxon>
        <taxon>Planctomycetia</taxon>
        <taxon>Pirellulales</taxon>
        <taxon>Pirellulaceae</taxon>
        <taxon>Lignipirellula</taxon>
    </lineage>
</organism>
<proteinExistence type="inferred from homology"/>
<dbReference type="Gene3D" id="1.10.10.10">
    <property type="entry name" value="Winged helix-like DNA-binding domain superfamily/Winged helix DNA-binding domain"/>
    <property type="match status" value="1"/>
</dbReference>
<dbReference type="EMBL" id="CP036433">
    <property type="protein sequence ID" value="QDU93392.1"/>
    <property type="molecule type" value="Genomic_DNA"/>
</dbReference>
<dbReference type="NCBIfam" id="TIGR02937">
    <property type="entry name" value="sigma70-ECF"/>
    <property type="match status" value="1"/>
</dbReference>
<evidence type="ECO:0000256" key="4">
    <source>
        <dbReference type="ARBA" id="ARBA00023125"/>
    </source>
</evidence>
<dbReference type="KEGG" id="lcre:Pla8534_11720"/>
<dbReference type="InterPro" id="IPR013324">
    <property type="entry name" value="RNA_pol_sigma_r3/r4-like"/>
</dbReference>
<dbReference type="OrthoDB" id="281047at2"/>